<dbReference type="GO" id="GO:0032259">
    <property type="term" value="P:methylation"/>
    <property type="evidence" value="ECO:0007669"/>
    <property type="project" value="UniProtKB-KW"/>
</dbReference>
<dbReference type="Gene3D" id="3.40.50.150">
    <property type="entry name" value="Vaccinia Virus protein VP39"/>
    <property type="match status" value="1"/>
</dbReference>
<dbReference type="EMBL" id="JAEPRQ010000004">
    <property type="protein sequence ID" value="MBK4216702.1"/>
    <property type="molecule type" value="Genomic_DNA"/>
</dbReference>
<dbReference type="AlphaFoldDB" id="A0A934SF25"/>
<proteinExistence type="predicted"/>
<gene>
    <name evidence="2" type="ORF">JJJ17_12265</name>
</gene>
<dbReference type="InterPro" id="IPR013216">
    <property type="entry name" value="Methyltransf_11"/>
</dbReference>
<keyword evidence="2" id="KW-0489">Methyltransferase</keyword>
<evidence type="ECO:0000259" key="1">
    <source>
        <dbReference type="Pfam" id="PF08241"/>
    </source>
</evidence>
<dbReference type="Pfam" id="PF08241">
    <property type="entry name" value="Methyltransf_11"/>
    <property type="match status" value="1"/>
</dbReference>
<sequence>MRKPDGSAGDANYGAIGGGYTRWRQPDPQIAKRLHAALGAASNVLNVGAGAGSYEPTDRVVTPVEPSATMRAQRPAALAQAVDATAEDLPFDDGAFDAAMASFTVHQWTDLARGLGETRRVTRGPIVILTCLPDAVQRFWLNDYAPEVLATEARRYPSPDTIAAALGERVRVEPVPIPFDCRDGFNEAYFGRPETLLDPGARQANSAWSFVPADLAACYVDALSEALCSGSWDAAYGSLRNQPEYEGSLCLIVADGR</sequence>
<comment type="caution">
    <text evidence="2">The sequence shown here is derived from an EMBL/GenBank/DDBJ whole genome shotgun (WGS) entry which is preliminary data.</text>
</comment>
<reference evidence="2" key="1">
    <citation type="submission" date="2021-01" db="EMBL/GenBank/DDBJ databases">
        <title>Paracoccus amoyensis sp. nov., isolated from the surface seawater along the coast of Xiamen Island, China.</title>
        <authorList>
            <person name="Lyu L."/>
        </authorList>
    </citation>
    <scope>NUCLEOTIDE SEQUENCE</scope>
    <source>
        <strain evidence="2">MJ17</strain>
    </source>
</reference>
<dbReference type="RefSeq" id="WP_200686865.1">
    <property type="nucleotide sequence ID" value="NZ_JAEPRQ010000004.1"/>
</dbReference>
<dbReference type="GO" id="GO:0008757">
    <property type="term" value="F:S-adenosylmethionine-dependent methyltransferase activity"/>
    <property type="evidence" value="ECO:0007669"/>
    <property type="project" value="InterPro"/>
</dbReference>
<evidence type="ECO:0000313" key="3">
    <source>
        <dbReference type="Proteomes" id="UP000640485"/>
    </source>
</evidence>
<organism evidence="2 3">
    <name type="scientific">Paracoccus caeni</name>
    <dbReference type="NCBI Taxonomy" id="657651"/>
    <lineage>
        <taxon>Bacteria</taxon>
        <taxon>Pseudomonadati</taxon>
        <taxon>Pseudomonadota</taxon>
        <taxon>Alphaproteobacteria</taxon>
        <taxon>Rhodobacterales</taxon>
        <taxon>Paracoccaceae</taxon>
        <taxon>Paracoccus</taxon>
    </lineage>
</organism>
<dbReference type="Proteomes" id="UP000640485">
    <property type="component" value="Unassembled WGS sequence"/>
</dbReference>
<accession>A0A934SF25</accession>
<name>A0A934SF25_9RHOB</name>
<dbReference type="SUPFAM" id="SSF53335">
    <property type="entry name" value="S-adenosyl-L-methionine-dependent methyltransferases"/>
    <property type="match status" value="1"/>
</dbReference>
<evidence type="ECO:0000313" key="2">
    <source>
        <dbReference type="EMBL" id="MBK4216702.1"/>
    </source>
</evidence>
<keyword evidence="2" id="KW-0808">Transferase</keyword>
<feature type="domain" description="Methyltransferase type 11" evidence="1">
    <location>
        <begin position="45"/>
        <end position="123"/>
    </location>
</feature>
<protein>
    <submittedName>
        <fullName evidence="2">Methyltransferase domain-containing protein</fullName>
    </submittedName>
</protein>
<keyword evidence="3" id="KW-1185">Reference proteome</keyword>
<dbReference type="InterPro" id="IPR029063">
    <property type="entry name" value="SAM-dependent_MTases_sf"/>
</dbReference>